<dbReference type="GO" id="GO:1990904">
    <property type="term" value="C:ribonucleoprotein complex"/>
    <property type="evidence" value="ECO:0007669"/>
    <property type="project" value="UniProtKB-KW"/>
</dbReference>
<dbReference type="SUPFAM" id="SSF48403">
    <property type="entry name" value="Ankyrin repeat"/>
    <property type="match status" value="1"/>
</dbReference>
<evidence type="ECO:0000256" key="3">
    <source>
        <dbReference type="ARBA" id="ARBA00009123"/>
    </source>
</evidence>
<keyword evidence="10 17" id="KW-0687">Ribonucleoprotein</keyword>
<dbReference type="InterPro" id="IPR018247">
    <property type="entry name" value="EF_Hand_1_Ca_BS"/>
</dbReference>
<dbReference type="Pfam" id="PF12796">
    <property type="entry name" value="Ank_2"/>
    <property type="match status" value="1"/>
</dbReference>
<evidence type="ECO:0000256" key="13">
    <source>
        <dbReference type="SAM" id="Coils"/>
    </source>
</evidence>
<feature type="region of interest" description="Disordered" evidence="14">
    <location>
        <begin position="1556"/>
        <end position="1634"/>
    </location>
</feature>
<keyword evidence="12" id="KW-0040">ANK repeat</keyword>
<accession>A0ABP0JVF2</accession>
<keyword evidence="9" id="KW-0539">Nucleus</keyword>
<feature type="compositionally biased region" description="Basic and acidic residues" evidence="14">
    <location>
        <begin position="468"/>
        <end position="498"/>
    </location>
</feature>
<keyword evidence="7" id="KW-0694">RNA-binding</keyword>
<dbReference type="InterPro" id="IPR002110">
    <property type="entry name" value="Ankyrin_rpt"/>
</dbReference>
<feature type="compositionally biased region" description="Low complexity" evidence="14">
    <location>
        <begin position="1605"/>
        <end position="1618"/>
    </location>
</feature>
<keyword evidence="6" id="KW-0106">Calcium</keyword>
<evidence type="ECO:0000256" key="4">
    <source>
        <dbReference type="ARBA" id="ARBA00022490"/>
    </source>
</evidence>
<dbReference type="SUPFAM" id="SSF50182">
    <property type="entry name" value="Sm-like ribonucleoproteins"/>
    <property type="match status" value="1"/>
</dbReference>
<evidence type="ECO:0000256" key="7">
    <source>
        <dbReference type="ARBA" id="ARBA00022884"/>
    </source>
</evidence>
<feature type="coiled-coil region" evidence="13">
    <location>
        <begin position="1645"/>
        <end position="1718"/>
    </location>
</feature>
<keyword evidence="8" id="KW-0508">mRNA splicing</keyword>
<keyword evidence="4" id="KW-0963">Cytoplasm</keyword>
<evidence type="ECO:0000256" key="12">
    <source>
        <dbReference type="PROSITE-ProRule" id="PRU00023"/>
    </source>
</evidence>
<dbReference type="SUPFAM" id="SSF53335">
    <property type="entry name" value="S-adenosyl-L-methionine-dependent methyltransferases"/>
    <property type="match status" value="1"/>
</dbReference>
<evidence type="ECO:0000256" key="14">
    <source>
        <dbReference type="SAM" id="MobiDB-lite"/>
    </source>
</evidence>
<comment type="caution">
    <text evidence="17">The sequence shown here is derived from an EMBL/GenBank/DDBJ whole genome shotgun (WGS) entry which is preliminary data.</text>
</comment>
<dbReference type="InterPro" id="IPR011992">
    <property type="entry name" value="EF-hand-dom_pair"/>
</dbReference>
<dbReference type="EMBL" id="CAXAMM010008780">
    <property type="protein sequence ID" value="CAK9018445.1"/>
    <property type="molecule type" value="Genomic_DNA"/>
</dbReference>
<evidence type="ECO:0000256" key="2">
    <source>
        <dbReference type="ARBA" id="ARBA00004496"/>
    </source>
</evidence>
<dbReference type="Gene3D" id="2.30.30.100">
    <property type="match status" value="1"/>
</dbReference>
<dbReference type="PROSITE" id="PS00018">
    <property type="entry name" value="EF_HAND_1"/>
    <property type="match status" value="1"/>
</dbReference>
<dbReference type="InterPro" id="IPR019410">
    <property type="entry name" value="Methyltransf_16"/>
</dbReference>
<dbReference type="Gene3D" id="3.40.50.150">
    <property type="entry name" value="Vaccinia Virus protein VP39"/>
    <property type="match status" value="1"/>
</dbReference>
<evidence type="ECO:0000256" key="11">
    <source>
        <dbReference type="ARBA" id="ARBA00041355"/>
    </source>
</evidence>
<dbReference type="InterPro" id="IPR010920">
    <property type="entry name" value="LSM_dom_sf"/>
</dbReference>
<name>A0ABP0JVF2_9DINO</name>
<comment type="similarity">
    <text evidence="3">Belongs to the snRNP SmB/SmN family.</text>
</comment>
<evidence type="ECO:0000313" key="18">
    <source>
        <dbReference type="Proteomes" id="UP001642464"/>
    </source>
</evidence>
<evidence type="ECO:0000259" key="15">
    <source>
        <dbReference type="PROSITE" id="PS50222"/>
    </source>
</evidence>
<dbReference type="Proteomes" id="UP001642464">
    <property type="component" value="Unassembled WGS sequence"/>
</dbReference>
<dbReference type="InterPro" id="IPR050914">
    <property type="entry name" value="snRNP_SmB/NAA38-like"/>
</dbReference>
<gene>
    <name evidence="17" type="ORF">SCF082_LOCUS14103</name>
</gene>
<sequence>MSGRNTRMAQWLDYRVRVTISDARMLVGTFMAFDKYMNVVLADCEEFRKIKSKGRKDEEKEVKRTLGFVVLRGETIVSLMAALPAAQSDAEQCVGQLAHIAVSGCSHATVGGVAQVVRVARPVPGLIELIKGNREGDAEAAVQGAEVNDMDEFGSTPLILAAQRDWAQVVAELLGCPGVDPNHQNLFGSTALICAAANGYISTLNELLKDERVDLEVATRLGQTALFKAVLFGHMNTTERLVEAGAQSEVTNKMGQTILDVAKDEHKEHVQRLLAQKTQDLRLKPPWSDPHAFLCIDGRAERGIVRGNFTANGQNHGRPTYRKDQQVNGLDVMLYYWDERDGPNFAGWWFGPKVGGDQVWAYHPSRSAMTPPLRGWKVPYDGPVDDSFVIGAASTALVPSIQNPVPVTQAGTPTFPPTAPGAGSKFEAIEFPPAAPAIPVGAEAQRQHLQAQMRLQHEQQRAMQQQRAKQEEEVKLQQQEMEKRRQEQQRQVAERKRKEQEAVQIIRNSCQKVRVAKEDTIQLAEQELFQVMHAQLNNCGFQMPKIREECERVVEQAKKRLEDGQRQKIIEEERKVRMLEQADTLLSDFNIKVAAAEEAAKMLSEKAEPLTVVDSVLELGDQVEESNQLVEEARKEVDERIKICHEYLQEYHLSMKVPDMPNHPQAAVVNSNLQKICERLRDATNNKDAIIVKCSNTHKKALKKKEAMAVMEEISAKFKQYDKNNDGFLSKAEVISYSNKEFGFKLGDAVALQLIKALQVGAKGVPFADFQRLKVRIGCLRERVKDEERKKKREIRDKELEHLKEQFKSELKSLDDTEELDQEVKKVEEAMGNIKVEATKAAELKSKYEEATVWRSATVSFLDSPKPGFAPGSEPVGATVDGAQTTTASAMATPAQIQLNRRLTRAETPAEILEVVQKDLQQFNLVNCTTALHRYAKAISQGGCGPHHDAGQERTPKPLGRLLQHLAEMVAKGKAVPAQNLANALWAIERLGLTAQTAAVCAVCNAAREALAEERQMWGFTGQNLANSAWAVAKLLNGRGAAQLLAGRTRAHFFEPFVAALDARAGDLNGQELSMAAWSLGHQTGDPRAAGALQRLAEVARAWDVRNLSAQQLATLSWALARLDCRDEAILTDLASAAAPSVARGEFNAQDLSNIAWAFGRLPLCRVTEPKRPTSRAARESERGFSAQQMAVLAWSLARLGAAPATLTAVVEAVAARISELSPRDLTDVALGHAGVQHSDFLKQAGHYAQLRRLGWGVFVAQLGLEGGDASVQQDLASQQQELVYDFPAMGLKVTLHAETPGLRGTAAAARRRTRVRRAALREREELGGDPQRADGGVAVWEASFVLAEWISHLKGLACCQAFQELVKEAGEPSLMKRWRSWGHQVAVELGAGLGLPAIVAAHRGLQRVVATDGDSCVMKLLRENVEINQPASGGLSAVALLWGAEDPVQQLQLTQPADLLLAADVIYASAKEALNKQLLETMLKLTHPDSVVILGNVRRFHQVKKGEQKFLQEAERLFHRTAVPSSELHPDFQRMGLGSCEIHLLCIRRAQLVRSPPGATSKAKTKQVKSLKTCEPETPTAPRRGKRRRSNGEDLERKKRRKASALPARGDAAGAAETRARRKRRGIGSAEKGMRQWSLASGLLKGAEEALSELKTKVNELKNGVSADLKVWCLMESKSLDFKLQDFERRVTTLSRKQTQLENNTKAKEAMEAAMAEKKIVALLKHHQKAKTLTTEDLVKEMAKEEDQISKDAFVAFVGACEKDDGVEVTEEEIGTFFEAQDVEKEDFLTKEHMLMLVRTLKKVVKETTMTEGLDISESTVMTKLEVGEVVELLSEPSEQGDMLRARCRRMRDDTEGWVTIKGNQGSAYLADGGLVWRVLKETLLTESFDLDDDSASEEVRKLRLNELVEVREWMRKDEKSGMIRMKCKTKMDHKVGWATAVGNAGTVFLTVH</sequence>
<feature type="domain" description="Sm" evidence="16">
    <location>
        <begin position="3"/>
        <end position="85"/>
    </location>
</feature>
<dbReference type="SMART" id="SM00651">
    <property type="entry name" value="Sm"/>
    <property type="match status" value="1"/>
</dbReference>
<feature type="domain" description="EF-hand" evidence="15">
    <location>
        <begin position="709"/>
        <end position="744"/>
    </location>
</feature>
<evidence type="ECO:0000313" key="17">
    <source>
        <dbReference type="EMBL" id="CAK9018445.1"/>
    </source>
</evidence>
<dbReference type="SMART" id="SM00248">
    <property type="entry name" value="ANK"/>
    <property type="match status" value="4"/>
</dbReference>
<dbReference type="PANTHER" id="PTHR10701">
    <property type="entry name" value="SMALL NUCLEAR RIBONUCLEOPROTEIN-ASSOCIATED PROTEIN B AND N"/>
    <property type="match status" value="1"/>
</dbReference>
<dbReference type="InterPro" id="IPR002048">
    <property type="entry name" value="EF_hand_dom"/>
</dbReference>
<dbReference type="PROSITE" id="PS50088">
    <property type="entry name" value="ANK_REPEAT"/>
    <property type="match status" value="1"/>
</dbReference>
<evidence type="ECO:0000256" key="5">
    <source>
        <dbReference type="ARBA" id="ARBA00022664"/>
    </source>
</evidence>
<dbReference type="Pfam" id="PF01423">
    <property type="entry name" value="LSM"/>
    <property type="match status" value="1"/>
</dbReference>
<evidence type="ECO:0000256" key="8">
    <source>
        <dbReference type="ARBA" id="ARBA00023187"/>
    </source>
</evidence>
<evidence type="ECO:0000256" key="1">
    <source>
        <dbReference type="ARBA" id="ARBA00004123"/>
    </source>
</evidence>
<keyword evidence="5" id="KW-0507">mRNA processing</keyword>
<evidence type="ECO:0000256" key="9">
    <source>
        <dbReference type="ARBA" id="ARBA00023242"/>
    </source>
</evidence>
<protein>
    <recommendedName>
        <fullName evidence="11">Sm protein B</fullName>
    </recommendedName>
</protein>
<reference evidence="17 18" key="1">
    <citation type="submission" date="2024-02" db="EMBL/GenBank/DDBJ databases">
        <authorList>
            <person name="Chen Y."/>
            <person name="Shah S."/>
            <person name="Dougan E. K."/>
            <person name="Thang M."/>
            <person name="Chan C."/>
        </authorList>
    </citation>
    <scope>NUCLEOTIDE SEQUENCE [LARGE SCALE GENOMIC DNA]</scope>
</reference>
<dbReference type="Gene3D" id="1.10.238.10">
    <property type="entry name" value="EF-hand"/>
    <property type="match status" value="1"/>
</dbReference>
<dbReference type="PROSITE" id="PS50222">
    <property type="entry name" value="EF_HAND_2"/>
    <property type="match status" value="1"/>
</dbReference>
<dbReference type="Pfam" id="PF10294">
    <property type="entry name" value="Methyltransf_16"/>
    <property type="match status" value="1"/>
</dbReference>
<dbReference type="PANTHER" id="PTHR10701:SF0">
    <property type="entry name" value="SMALL NUCLEAR RIBONUCLEOPROTEIN-ASSOCIATED PROTEIN B"/>
    <property type="match status" value="1"/>
</dbReference>
<comment type="subcellular location">
    <subcellularLocation>
        <location evidence="2">Cytoplasm</location>
    </subcellularLocation>
    <subcellularLocation>
        <location evidence="1">Nucleus</location>
    </subcellularLocation>
</comment>
<keyword evidence="13" id="KW-0175">Coiled coil</keyword>
<evidence type="ECO:0000256" key="6">
    <source>
        <dbReference type="ARBA" id="ARBA00022837"/>
    </source>
</evidence>
<dbReference type="InterPro" id="IPR047575">
    <property type="entry name" value="Sm"/>
</dbReference>
<keyword evidence="18" id="KW-1185">Reference proteome</keyword>
<feature type="region of interest" description="Disordered" evidence="14">
    <location>
        <begin position="453"/>
        <end position="498"/>
    </location>
</feature>
<dbReference type="SUPFAM" id="SSF47473">
    <property type="entry name" value="EF-hand"/>
    <property type="match status" value="1"/>
</dbReference>
<feature type="coiled-coil region" evidence="13">
    <location>
        <begin position="770"/>
        <end position="837"/>
    </location>
</feature>
<dbReference type="InterPro" id="IPR029063">
    <property type="entry name" value="SAM-dependent_MTases_sf"/>
</dbReference>
<feature type="repeat" description="ANK" evidence="12">
    <location>
        <begin position="221"/>
        <end position="253"/>
    </location>
</feature>
<evidence type="ECO:0000256" key="10">
    <source>
        <dbReference type="ARBA" id="ARBA00023274"/>
    </source>
</evidence>
<dbReference type="CDD" id="cd01717">
    <property type="entry name" value="Sm_B"/>
    <property type="match status" value="1"/>
</dbReference>
<dbReference type="InterPro" id="IPR036770">
    <property type="entry name" value="Ankyrin_rpt-contain_sf"/>
</dbReference>
<dbReference type="PROSITE" id="PS52002">
    <property type="entry name" value="SM"/>
    <property type="match status" value="1"/>
</dbReference>
<proteinExistence type="inferred from homology"/>
<dbReference type="InterPro" id="IPR001163">
    <property type="entry name" value="Sm_dom_euk/arc"/>
</dbReference>
<evidence type="ECO:0000259" key="16">
    <source>
        <dbReference type="PROSITE" id="PS52002"/>
    </source>
</evidence>
<organism evidence="17 18">
    <name type="scientific">Durusdinium trenchii</name>
    <dbReference type="NCBI Taxonomy" id="1381693"/>
    <lineage>
        <taxon>Eukaryota</taxon>
        <taxon>Sar</taxon>
        <taxon>Alveolata</taxon>
        <taxon>Dinophyceae</taxon>
        <taxon>Suessiales</taxon>
        <taxon>Symbiodiniaceae</taxon>
        <taxon>Durusdinium</taxon>
    </lineage>
</organism>
<dbReference type="Gene3D" id="1.25.40.20">
    <property type="entry name" value="Ankyrin repeat-containing domain"/>
    <property type="match status" value="1"/>
</dbReference>
<feature type="coiled-coil region" evidence="13">
    <location>
        <begin position="547"/>
        <end position="636"/>
    </location>
</feature>